<evidence type="ECO:0000313" key="2">
    <source>
        <dbReference type="Proteomes" id="UP000280819"/>
    </source>
</evidence>
<evidence type="ECO:0000313" key="1">
    <source>
        <dbReference type="EMBL" id="RRD04051.1"/>
    </source>
</evidence>
<organism evidence="1 2">
    <name type="scientific">Arachnia propionica</name>
    <dbReference type="NCBI Taxonomy" id="1750"/>
    <lineage>
        <taxon>Bacteria</taxon>
        <taxon>Bacillati</taxon>
        <taxon>Actinomycetota</taxon>
        <taxon>Actinomycetes</taxon>
        <taxon>Propionibacteriales</taxon>
        <taxon>Propionibacteriaceae</taxon>
        <taxon>Arachnia</taxon>
    </lineage>
</organism>
<dbReference type="Proteomes" id="UP000280819">
    <property type="component" value="Unassembled WGS sequence"/>
</dbReference>
<name>A0A3P1T3K4_9ACTN</name>
<gene>
    <name evidence="1" type="ORF">EII34_11755</name>
</gene>
<dbReference type="RefSeq" id="WP_124845351.1">
    <property type="nucleotide sequence ID" value="NZ_JAUNKP010000004.1"/>
</dbReference>
<dbReference type="Pfam" id="PF20117">
    <property type="entry name" value="DUF6507"/>
    <property type="match status" value="1"/>
</dbReference>
<sequence length="134" mass="13869">MSEWKINPAGVQAVLESAEAARGELSTAMGPDSLDVVTAGLTWCPALSAGIPDAVGRILQAHEENFHAIVNHVDAGIVGVTAAANTYLDAQQEMDASVRATRASAVEGEMLRAAESGNFTFFEGLAAQAGEETP</sequence>
<accession>A0A3P1T3K4</accession>
<dbReference type="AlphaFoldDB" id="A0A3P1T3K4"/>
<proteinExistence type="predicted"/>
<comment type="caution">
    <text evidence="1">The sequence shown here is derived from an EMBL/GenBank/DDBJ whole genome shotgun (WGS) entry which is preliminary data.</text>
</comment>
<dbReference type="InterPro" id="IPR045436">
    <property type="entry name" value="DUF6507"/>
</dbReference>
<dbReference type="EMBL" id="RQZG01000014">
    <property type="protein sequence ID" value="RRD04051.1"/>
    <property type="molecule type" value="Genomic_DNA"/>
</dbReference>
<protein>
    <submittedName>
        <fullName evidence="1">Uncharacterized protein</fullName>
    </submittedName>
</protein>
<dbReference type="OrthoDB" id="4829084at2"/>
<reference evidence="1 2" key="1">
    <citation type="submission" date="2018-11" db="EMBL/GenBank/DDBJ databases">
        <title>Genomes From Bacteria Associated with the Canine Oral Cavity: a Test Case for Automated Genome-Based Taxonomic Assignment.</title>
        <authorList>
            <person name="Coil D.A."/>
            <person name="Jospin G."/>
            <person name="Darling A.E."/>
            <person name="Wallis C."/>
            <person name="Davis I.J."/>
            <person name="Harris S."/>
            <person name="Eisen J.A."/>
            <person name="Holcombe L.J."/>
            <person name="O'Flynn C."/>
        </authorList>
    </citation>
    <scope>NUCLEOTIDE SEQUENCE [LARGE SCALE GENOMIC DNA]</scope>
    <source>
        <strain evidence="1 2">OH887_COT-365</strain>
    </source>
</reference>